<dbReference type="InterPro" id="IPR001930">
    <property type="entry name" value="Peptidase_M1"/>
</dbReference>
<keyword evidence="4 17" id="KW-0645">Protease</keyword>
<dbReference type="FunFam" id="1.10.390.10:FF:000006">
    <property type="entry name" value="Puromycin-sensitive aminopeptidase"/>
    <property type="match status" value="1"/>
</dbReference>
<dbReference type="SUPFAM" id="SSF55486">
    <property type="entry name" value="Metalloproteases ('zincins'), catalytic domain"/>
    <property type="match status" value="1"/>
</dbReference>
<feature type="binding site" evidence="15">
    <location>
        <position position="449"/>
    </location>
    <ligand>
        <name>Zn(2+)</name>
        <dbReference type="ChEBI" id="CHEBI:29105"/>
        <note>catalytic</note>
    </ligand>
</feature>
<evidence type="ECO:0000259" key="20">
    <source>
        <dbReference type="Pfam" id="PF17900"/>
    </source>
</evidence>
<feature type="domain" description="Aminopeptidase N-like N-terminal" evidence="20">
    <location>
        <begin position="133"/>
        <end position="315"/>
    </location>
</feature>
<evidence type="ECO:0000256" key="3">
    <source>
        <dbReference type="ARBA" id="ARBA00022438"/>
    </source>
</evidence>
<comment type="subcellular location">
    <subcellularLocation>
        <location evidence="1">Membrane</location>
        <topology evidence="1">Single-pass type II membrane protein</topology>
    </subcellularLocation>
</comment>
<dbReference type="FunFam" id="2.60.40.1730:FF:000001">
    <property type="entry name" value="Leucyl-cystinyl aminopeptidase"/>
    <property type="match status" value="1"/>
</dbReference>
<keyword evidence="9" id="KW-0735">Signal-anchor</keyword>
<dbReference type="EC" id="3.4.11.-" evidence="17"/>
<evidence type="ECO:0000256" key="2">
    <source>
        <dbReference type="ARBA" id="ARBA00010136"/>
    </source>
</evidence>
<comment type="similarity">
    <text evidence="2 17">Belongs to the peptidase M1 family.</text>
</comment>
<protein>
    <recommendedName>
        <fullName evidence="17">Aminopeptidase</fullName>
        <ecNumber evidence="17">3.4.11.-</ecNumber>
    </recommendedName>
</protein>
<evidence type="ECO:0000313" key="22">
    <source>
        <dbReference type="WBParaSite" id="PSAMB.scaffold923size38540.g9813.t1"/>
    </source>
</evidence>
<dbReference type="PANTHER" id="PTHR11533">
    <property type="entry name" value="PROTEASE M1 ZINC METALLOPROTEASE"/>
    <property type="match status" value="1"/>
</dbReference>
<keyword evidence="10 17" id="KW-1133">Transmembrane helix</keyword>
<organism evidence="21 22">
    <name type="scientific">Plectus sambesii</name>
    <dbReference type="NCBI Taxonomy" id="2011161"/>
    <lineage>
        <taxon>Eukaryota</taxon>
        <taxon>Metazoa</taxon>
        <taxon>Ecdysozoa</taxon>
        <taxon>Nematoda</taxon>
        <taxon>Chromadorea</taxon>
        <taxon>Plectida</taxon>
        <taxon>Plectina</taxon>
        <taxon>Plectoidea</taxon>
        <taxon>Plectidae</taxon>
        <taxon>Plectus</taxon>
    </lineage>
</organism>
<dbReference type="GO" id="GO:0070006">
    <property type="term" value="F:metalloaminopeptidase activity"/>
    <property type="evidence" value="ECO:0007669"/>
    <property type="project" value="TreeGrafter"/>
</dbReference>
<dbReference type="Pfam" id="PF11838">
    <property type="entry name" value="ERAP1_C"/>
    <property type="match status" value="1"/>
</dbReference>
<evidence type="ECO:0000256" key="10">
    <source>
        <dbReference type="ARBA" id="ARBA00022989"/>
    </source>
</evidence>
<dbReference type="GO" id="GO:0042277">
    <property type="term" value="F:peptide binding"/>
    <property type="evidence" value="ECO:0007669"/>
    <property type="project" value="TreeGrafter"/>
</dbReference>
<feature type="site" description="Transition state stabilizer" evidence="16">
    <location>
        <position position="512"/>
    </location>
</feature>
<keyword evidence="7 17" id="KW-0378">Hydrolase</keyword>
<evidence type="ECO:0000256" key="4">
    <source>
        <dbReference type="ARBA" id="ARBA00022670"/>
    </source>
</evidence>
<dbReference type="Gene3D" id="2.60.40.1910">
    <property type="match status" value="1"/>
</dbReference>
<accession>A0A914XQ13</accession>
<sequence>MSTASAKLLAGEDFASDDDLVNDWPSGANQRLENEDASVVPPVRLRLASSKPNRKRQRLHRISSCTAFVFASMACFLGIFLGLLLVLAANEKCNTQLHNDSSISVAEKRVKNISSECPTYPWPELRLPTSVEPVKYTLTIRPNLTTFVSTGNVDIDLNINSRTDLIVLHAHGLNATSYQITVDGTHINAQKENCEFLGQWAFKLSNAVNQGEKVQLSIRFVGQVSDDLVGLYKNTHYGSDGSKSYSAVTQFEPTDARKMFPCFDEPAFKAVFQVSIERERRHTSKANMALQKTDIVDGQIEVDHFAPSVKMSTYLVAIAVFDFANVTEMTKHTTHPIRVSIHANQDMIKGRADLALETAIKGLEYLETFFKVPFPLEKQDLLALDDFAEGAMENWGLITFRDSLLLYDQNRSTTRSKELIATVVVHELAHQWFGNLVTMKWWNDLWLNEGFANFIEYFVTDRIFPDWKLMDQFYVENLLPGLYLDGMTTSHAISVPVHDPAEIGGIFDAISYQKGASIIRMFMGLSGEEPFKLGLQEYLEHYKYQNAEGSDLWEILQKHISSMGDVSLIDVATAWTTQVGYPLIQARLENSGTTLVIFNQTRFLSLIDERTDDRMAHKWPIPIIYKTDSTMQSKTVWMKGSNGRNLNVILPTPAKWVIANADGSGFYRVLYDQAIYNEIAKQLKLDHTALSAVDRAAVLYDAFSFVKSGHLRLETLMNLLAYLESGKETDRAPWVVVLGQLRQIEDLIEDPDMIDTFQTYERRLVAATYSNLGWELTESHSDRQLQAEMIAFVCRLELQDCVQSALIRFSDWLVDNSSIHADLLPVVLAEGVKHGNVSTWQRLFTAYLNSKVPSEKSVFLHAVAATRDLKMLSKFLAYTLDRHMIKPNMMPRAFEFLMTNPIATMRCWRHLRLHWKEIGDLLGETTMIGSTAKMIIQDFATDFDYEEAKRFFDGKELGSSRARVDQVQKLFLAQTVWGYGTLPPPRDQIAHRAAS</sequence>
<comment type="cofactor">
    <cofactor evidence="15 17">
        <name>Zn(2+)</name>
        <dbReference type="ChEBI" id="CHEBI:29105"/>
    </cofactor>
    <text evidence="15 17">Binds 1 zinc ion per subunit.</text>
</comment>
<dbReference type="AlphaFoldDB" id="A0A914XQ13"/>
<dbReference type="InterPro" id="IPR042097">
    <property type="entry name" value="Aminopeptidase_N-like_N_sf"/>
</dbReference>
<evidence type="ECO:0000256" key="11">
    <source>
        <dbReference type="ARBA" id="ARBA00023049"/>
    </source>
</evidence>
<evidence type="ECO:0000256" key="13">
    <source>
        <dbReference type="ARBA" id="ARBA00023180"/>
    </source>
</evidence>
<keyword evidence="13" id="KW-0325">Glycoprotein</keyword>
<dbReference type="InterPro" id="IPR014782">
    <property type="entry name" value="Peptidase_M1_dom"/>
</dbReference>
<dbReference type="PANTHER" id="PTHR11533:SF299">
    <property type="entry name" value="AMINOPEPTIDASE"/>
    <property type="match status" value="1"/>
</dbReference>
<dbReference type="GO" id="GO:0005615">
    <property type="term" value="C:extracellular space"/>
    <property type="evidence" value="ECO:0007669"/>
    <property type="project" value="TreeGrafter"/>
</dbReference>
<feature type="transmembrane region" description="Helical" evidence="17">
    <location>
        <begin position="65"/>
        <end position="89"/>
    </location>
</feature>
<proteinExistence type="inferred from homology"/>
<evidence type="ECO:0000256" key="1">
    <source>
        <dbReference type="ARBA" id="ARBA00004606"/>
    </source>
</evidence>
<dbReference type="Pfam" id="PF17900">
    <property type="entry name" value="Peptidase_M1_N"/>
    <property type="match status" value="1"/>
</dbReference>
<dbReference type="GO" id="GO:0005737">
    <property type="term" value="C:cytoplasm"/>
    <property type="evidence" value="ECO:0007669"/>
    <property type="project" value="TreeGrafter"/>
</dbReference>
<evidence type="ECO:0000256" key="9">
    <source>
        <dbReference type="ARBA" id="ARBA00022968"/>
    </source>
</evidence>
<dbReference type="Gene3D" id="2.60.40.1730">
    <property type="entry name" value="tricorn interacting facor f3 domain"/>
    <property type="match status" value="1"/>
</dbReference>
<dbReference type="SUPFAM" id="SSF63737">
    <property type="entry name" value="Leukotriene A4 hydrolase N-terminal domain"/>
    <property type="match status" value="1"/>
</dbReference>
<feature type="binding site" evidence="15">
    <location>
        <position position="430"/>
    </location>
    <ligand>
        <name>Zn(2+)</name>
        <dbReference type="ChEBI" id="CHEBI:29105"/>
        <note>catalytic</note>
    </ligand>
</feature>
<evidence type="ECO:0000313" key="21">
    <source>
        <dbReference type="Proteomes" id="UP000887566"/>
    </source>
</evidence>
<feature type="binding site" evidence="15">
    <location>
        <position position="426"/>
    </location>
    <ligand>
        <name>Zn(2+)</name>
        <dbReference type="ChEBI" id="CHEBI:29105"/>
        <note>catalytic</note>
    </ligand>
</feature>
<evidence type="ECO:0000256" key="15">
    <source>
        <dbReference type="PIRSR" id="PIRSR634016-3"/>
    </source>
</evidence>
<keyword evidence="6 15" id="KW-0479">Metal-binding</keyword>
<dbReference type="InterPro" id="IPR034016">
    <property type="entry name" value="M1_APN-typ"/>
</dbReference>
<dbReference type="WBParaSite" id="PSAMB.scaffold923size38540.g9813.t1">
    <property type="protein sequence ID" value="PSAMB.scaffold923size38540.g9813.t1"/>
    <property type="gene ID" value="PSAMB.scaffold923size38540.g9813"/>
</dbReference>
<name>A0A914XQ13_9BILA</name>
<dbReference type="Pfam" id="PF01433">
    <property type="entry name" value="Peptidase_M1"/>
    <property type="match status" value="1"/>
</dbReference>
<dbReference type="GO" id="GO:0008270">
    <property type="term" value="F:zinc ion binding"/>
    <property type="evidence" value="ECO:0007669"/>
    <property type="project" value="UniProtKB-UniRule"/>
</dbReference>
<keyword evidence="12 17" id="KW-0472">Membrane</keyword>
<dbReference type="InterPro" id="IPR027268">
    <property type="entry name" value="Peptidase_M4/M1_CTD_sf"/>
</dbReference>
<dbReference type="Gene3D" id="1.10.390.10">
    <property type="entry name" value="Neutral Protease Domain 2"/>
    <property type="match status" value="1"/>
</dbReference>
<dbReference type="InterPro" id="IPR050344">
    <property type="entry name" value="Peptidase_M1_aminopeptidases"/>
</dbReference>
<dbReference type="GO" id="GO:0016020">
    <property type="term" value="C:membrane"/>
    <property type="evidence" value="ECO:0007669"/>
    <property type="project" value="UniProtKB-SubCell"/>
</dbReference>
<evidence type="ECO:0000256" key="16">
    <source>
        <dbReference type="PIRSR" id="PIRSR634016-4"/>
    </source>
</evidence>
<feature type="domain" description="Peptidase M1 membrane alanine aminopeptidase" evidence="18">
    <location>
        <begin position="355"/>
        <end position="561"/>
    </location>
</feature>
<keyword evidence="8 15" id="KW-0862">Zinc</keyword>
<evidence type="ECO:0000256" key="5">
    <source>
        <dbReference type="ARBA" id="ARBA00022692"/>
    </source>
</evidence>
<evidence type="ECO:0000256" key="6">
    <source>
        <dbReference type="ARBA" id="ARBA00022723"/>
    </source>
</evidence>
<keyword evidence="3 17" id="KW-0031">Aminopeptidase</keyword>
<dbReference type="GO" id="GO:0006508">
    <property type="term" value="P:proteolysis"/>
    <property type="evidence" value="ECO:0007669"/>
    <property type="project" value="UniProtKB-KW"/>
</dbReference>
<evidence type="ECO:0000259" key="18">
    <source>
        <dbReference type="Pfam" id="PF01433"/>
    </source>
</evidence>
<dbReference type="CDD" id="cd09601">
    <property type="entry name" value="M1_APN-Q_like"/>
    <property type="match status" value="1"/>
</dbReference>
<evidence type="ECO:0000256" key="8">
    <source>
        <dbReference type="ARBA" id="ARBA00022833"/>
    </source>
</evidence>
<evidence type="ECO:0000256" key="17">
    <source>
        <dbReference type="RuleBase" id="RU364040"/>
    </source>
</evidence>
<evidence type="ECO:0000256" key="14">
    <source>
        <dbReference type="PIRSR" id="PIRSR634016-1"/>
    </source>
</evidence>
<feature type="domain" description="ERAP1-like C-terminal" evidence="19">
    <location>
        <begin position="656"/>
        <end position="966"/>
    </location>
</feature>
<evidence type="ECO:0000256" key="7">
    <source>
        <dbReference type="ARBA" id="ARBA00022801"/>
    </source>
</evidence>
<reference evidence="22" key="1">
    <citation type="submission" date="2022-11" db="UniProtKB">
        <authorList>
            <consortium name="WormBaseParasite"/>
        </authorList>
    </citation>
    <scope>IDENTIFICATION</scope>
</reference>
<dbReference type="Proteomes" id="UP000887566">
    <property type="component" value="Unplaced"/>
</dbReference>
<dbReference type="InterPro" id="IPR045357">
    <property type="entry name" value="Aminopeptidase_N-like_N"/>
</dbReference>
<keyword evidence="5 17" id="KW-0812">Transmembrane</keyword>
<keyword evidence="11 17" id="KW-0482">Metalloprotease</keyword>
<evidence type="ECO:0000259" key="19">
    <source>
        <dbReference type="Pfam" id="PF11838"/>
    </source>
</evidence>
<dbReference type="InterPro" id="IPR024571">
    <property type="entry name" value="ERAP1-like_C_dom"/>
</dbReference>
<dbReference type="GO" id="GO:0043171">
    <property type="term" value="P:peptide catabolic process"/>
    <property type="evidence" value="ECO:0007669"/>
    <property type="project" value="TreeGrafter"/>
</dbReference>
<feature type="active site" description="Proton acceptor" evidence="14">
    <location>
        <position position="427"/>
    </location>
</feature>
<dbReference type="Gene3D" id="1.25.50.20">
    <property type="match status" value="1"/>
</dbReference>
<evidence type="ECO:0000256" key="12">
    <source>
        <dbReference type="ARBA" id="ARBA00023136"/>
    </source>
</evidence>
<dbReference type="PRINTS" id="PR00756">
    <property type="entry name" value="ALADIPTASE"/>
</dbReference>
<keyword evidence="21" id="KW-1185">Reference proteome</keyword>